<dbReference type="InterPro" id="IPR020845">
    <property type="entry name" value="AMP-binding_CS"/>
</dbReference>
<keyword evidence="5" id="KW-1133">Transmembrane helix</keyword>
<proteinExistence type="inferred from homology"/>
<keyword evidence="5" id="KW-0812">Transmembrane</keyword>
<keyword evidence="3" id="KW-0276">Fatty acid metabolism</keyword>
<dbReference type="EMBL" id="FRDA01000005">
    <property type="protein sequence ID" value="SHN01138.1"/>
    <property type="molecule type" value="Genomic_DNA"/>
</dbReference>
<dbReference type="Gene3D" id="3.40.50.12780">
    <property type="entry name" value="N-terminal domain of ligase-like"/>
    <property type="match status" value="1"/>
</dbReference>
<keyword evidence="5" id="KW-0472">Membrane</keyword>
<dbReference type="InterPro" id="IPR000873">
    <property type="entry name" value="AMP-dep_synth/lig_dom"/>
</dbReference>
<dbReference type="OrthoDB" id="9757559at2"/>
<accession>A0A1M7NBY5</accession>
<dbReference type="FunFam" id="3.40.50.12780:FF:000013">
    <property type="entry name" value="Long-chain-fatty-acid--AMP ligase FadD32"/>
    <property type="match status" value="1"/>
</dbReference>
<dbReference type="InterPro" id="IPR042099">
    <property type="entry name" value="ANL_N_sf"/>
</dbReference>
<gene>
    <name evidence="8" type="ORF">SAMN05216593_105384</name>
</gene>
<dbReference type="SUPFAM" id="SSF56801">
    <property type="entry name" value="Acetyl-CoA synthetase-like"/>
    <property type="match status" value="1"/>
</dbReference>
<evidence type="ECO:0000256" key="4">
    <source>
        <dbReference type="ARBA" id="ARBA00023098"/>
    </source>
</evidence>
<keyword evidence="2 8" id="KW-0436">Ligase</keyword>
<sequence>MNYLEPRNYLSVAHQNLLTAQVDDYFSPLGAVAIPPFSSIAEVLAFRAWRQPNAIAFIKLVDGECDEVSISYIELWKCSYQLASALQAYEPRGKRVLMLFEAGFDYIVSLFGVFLAGAVAVPAFPPVGTRGLERLALICGDAHPQIVLTSSRFIRSEDRVNALLCSGLPKPQWVDLEQLVTEAPYRPVPNIAAGQLALLQYTSGSTSAPKGVMLTHANLCSNCRSASLWMGDAKDRIGCSWLPPYHDMGLMGGILQPIHDGFLTILITPAHFVQRPLRWLEAVSRYKVAVTIAPNFAFDFCVDKITDAELATIDLSSLKAVYCGAEPIRPSTLAHFSERFATAGFNPAALGPCYGLAEATVLVSGKPHDQAMFSTQVNRDRLASGSLVIADPDDVSALKIVSSGRVAPGLRIEIVDPASQLPVSDGQIGEIWVQGGSIGSGYWGKEELSEQVFRARLPDIEGYFMRTGDLGALYRDELFVTGRLKDLIIISGRNLYPQDMELAVERADSCIRSNGCVAFGLDDGKQEQLAIVVEIKRSEKLDEIQQEQLRQLITATLVSHFGVAPARIHLSPIGGVPLTTSGKVQRQATRSALLDGTLACYGASRVASNTSAELAEPTADVLS</sequence>
<dbReference type="PANTHER" id="PTHR22754">
    <property type="entry name" value="DISCO-INTERACTING PROTEIN 2 DIP2 -RELATED"/>
    <property type="match status" value="1"/>
</dbReference>
<dbReference type="AlphaFoldDB" id="A0A1M7NBY5"/>
<dbReference type="GO" id="GO:0071766">
    <property type="term" value="P:Actinobacterium-type cell wall biogenesis"/>
    <property type="evidence" value="ECO:0007669"/>
    <property type="project" value="UniProtKB-ARBA"/>
</dbReference>
<dbReference type="CDD" id="cd05931">
    <property type="entry name" value="FAAL"/>
    <property type="match status" value="1"/>
</dbReference>
<feature type="transmembrane region" description="Helical" evidence="5">
    <location>
        <begin position="104"/>
        <end position="124"/>
    </location>
</feature>
<evidence type="ECO:0000313" key="9">
    <source>
        <dbReference type="Proteomes" id="UP000183983"/>
    </source>
</evidence>
<dbReference type="Gene3D" id="3.30.300.30">
    <property type="match status" value="1"/>
</dbReference>
<dbReference type="GO" id="GO:0070566">
    <property type="term" value="F:adenylyltransferase activity"/>
    <property type="evidence" value="ECO:0007669"/>
    <property type="project" value="TreeGrafter"/>
</dbReference>
<dbReference type="InterPro" id="IPR040097">
    <property type="entry name" value="FAAL/FAAC"/>
</dbReference>
<feature type="domain" description="AMP-dependent synthetase/ligase" evidence="6">
    <location>
        <begin position="48"/>
        <end position="443"/>
    </location>
</feature>
<evidence type="ECO:0000256" key="1">
    <source>
        <dbReference type="ARBA" id="ARBA00006432"/>
    </source>
</evidence>
<evidence type="ECO:0000256" key="5">
    <source>
        <dbReference type="SAM" id="Phobius"/>
    </source>
</evidence>
<dbReference type="InterPro" id="IPR045851">
    <property type="entry name" value="AMP-bd_C_sf"/>
</dbReference>
<dbReference type="Proteomes" id="UP000183983">
    <property type="component" value="Unassembled WGS sequence"/>
</dbReference>
<dbReference type="GO" id="GO:0006633">
    <property type="term" value="P:fatty acid biosynthetic process"/>
    <property type="evidence" value="ECO:0007669"/>
    <property type="project" value="TreeGrafter"/>
</dbReference>
<name>A0A1M7NBY5_9PSED</name>
<evidence type="ECO:0000259" key="6">
    <source>
        <dbReference type="Pfam" id="PF00501"/>
    </source>
</evidence>
<dbReference type="STRING" id="1190415.SAMN05216593_105384"/>
<dbReference type="InterPro" id="IPR025110">
    <property type="entry name" value="AMP-bd_C"/>
</dbReference>
<organism evidence="8 9">
    <name type="scientific">Pseudomonas asturiensis</name>
    <dbReference type="NCBI Taxonomy" id="1190415"/>
    <lineage>
        <taxon>Bacteria</taxon>
        <taxon>Pseudomonadati</taxon>
        <taxon>Pseudomonadota</taxon>
        <taxon>Gammaproteobacteria</taxon>
        <taxon>Pseudomonadales</taxon>
        <taxon>Pseudomonadaceae</taxon>
        <taxon>Pseudomonas</taxon>
    </lineage>
</organism>
<dbReference type="PROSITE" id="PS00455">
    <property type="entry name" value="AMP_BINDING"/>
    <property type="match status" value="1"/>
</dbReference>
<evidence type="ECO:0000259" key="7">
    <source>
        <dbReference type="Pfam" id="PF23024"/>
    </source>
</evidence>
<protein>
    <submittedName>
        <fullName evidence="8">Acyl-CoA synthetase (AMP-forming)/AMP-acid ligase II</fullName>
    </submittedName>
</protein>
<dbReference type="Pfam" id="PF00501">
    <property type="entry name" value="AMP-binding"/>
    <property type="match status" value="1"/>
</dbReference>
<evidence type="ECO:0000256" key="3">
    <source>
        <dbReference type="ARBA" id="ARBA00022832"/>
    </source>
</evidence>
<dbReference type="Pfam" id="PF23024">
    <property type="entry name" value="AMP-dom_DIP2-like"/>
    <property type="match status" value="1"/>
</dbReference>
<comment type="similarity">
    <text evidence="1">Belongs to the ATP-dependent AMP-binding enzyme family.</text>
</comment>
<dbReference type="GO" id="GO:0016874">
    <property type="term" value="F:ligase activity"/>
    <property type="evidence" value="ECO:0007669"/>
    <property type="project" value="UniProtKB-KW"/>
</dbReference>
<feature type="domain" description="AMP-binding enzyme C-terminal" evidence="7">
    <location>
        <begin position="486"/>
        <end position="598"/>
    </location>
</feature>
<reference evidence="8 9" key="1">
    <citation type="submission" date="2016-11" db="EMBL/GenBank/DDBJ databases">
        <authorList>
            <person name="Jaros S."/>
            <person name="Januszkiewicz K."/>
            <person name="Wedrychowicz H."/>
        </authorList>
    </citation>
    <scope>NUCLEOTIDE SEQUENCE [LARGE SCALE GENOMIC DNA]</scope>
    <source>
        <strain evidence="8 9">LMG 26898</strain>
    </source>
</reference>
<dbReference type="PANTHER" id="PTHR22754:SF32">
    <property type="entry name" value="DISCO-INTERACTING PROTEIN 2"/>
    <property type="match status" value="1"/>
</dbReference>
<evidence type="ECO:0000256" key="2">
    <source>
        <dbReference type="ARBA" id="ARBA00022598"/>
    </source>
</evidence>
<dbReference type="GO" id="GO:0005886">
    <property type="term" value="C:plasma membrane"/>
    <property type="evidence" value="ECO:0007669"/>
    <property type="project" value="TreeGrafter"/>
</dbReference>
<dbReference type="RefSeq" id="WP_073166710.1">
    <property type="nucleotide sequence ID" value="NZ_FRDA01000005.1"/>
</dbReference>
<keyword evidence="4" id="KW-0443">Lipid metabolism</keyword>
<evidence type="ECO:0000313" key="8">
    <source>
        <dbReference type="EMBL" id="SHN01138.1"/>
    </source>
</evidence>